<dbReference type="EMBL" id="JAPDMZ010000118">
    <property type="protein sequence ID" value="KAK0549218.1"/>
    <property type="molecule type" value="Genomic_DNA"/>
</dbReference>
<accession>A0AAN6JRD1</accession>
<name>A0AAN6JRD1_9BASI</name>
<reference evidence="1" key="1">
    <citation type="journal article" date="2023" name="PhytoFront">
        <title>Draft Genome Resources of Seven Strains of Tilletia horrida, Causal Agent of Kernel Smut of Rice.</title>
        <authorList>
            <person name="Khanal S."/>
            <person name="Antony Babu S."/>
            <person name="Zhou X.G."/>
        </authorList>
    </citation>
    <scope>NUCLEOTIDE SEQUENCE</scope>
    <source>
        <strain evidence="1">TX6</strain>
    </source>
</reference>
<evidence type="ECO:0000313" key="1">
    <source>
        <dbReference type="EMBL" id="KAK0549218.1"/>
    </source>
</evidence>
<keyword evidence="2" id="KW-1185">Reference proteome</keyword>
<comment type="caution">
    <text evidence="1">The sequence shown here is derived from an EMBL/GenBank/DDBJ whole genome shotgun (WGS) entry which is preliminary data.</text>
</comment>
<gene>
    <name evidence="1" type="ORF">OC846_004172</name>
</gene>
<organism evidence="1 2">
    <name type="scientific">Tilletia horrida</name>
    <dbReference type="NCBI Taxonomy" id="155126"/>
    <lineage>
        <taxon>Eukaryota</taxon>
        <taxon>Fungi</taxon>
        <taxon>Dikarya</taxon>
        <taxon>Basidiomycota</taxon>
        <taxon>Ustilaginomycotina</taxon>
        <taxon>Exobasidiomycetes</taxon>
        <taxon>Tilletiales</taxon>
        <taxon>Tilletiaceae</taxon>
        <taxon>Tilletia</taxon>
    </lineage>
</organism>
<proteinExistence type="predicted"/>
<sequence length="358" mass="40392">MEEIKPKAPKANASASLLEKRSADTAKLVFDIRTDHGGELEKLDARILKLKSKVDIPNSGCQCTYQRACPKSHNLGMWNLRDTDKKSDEVEQWPADVNHPLFKGLDVKDPSIKQVDHIIELNEVKRAAAYRTCKAWPADYPVIKAEDTPELLDQLATIFNHEDNLCAIPSKFNNGKNKFLTLAAQPKKLDKVTDGSAIRLDNVLQFYLTGGAPNEADMADFGKLLDEAQGAPTPTTKSKKDAVPKYTRFSTHLQQYYRQKATKRYKTLEKLVVAAEDTSDQFHHFYAGVYCALREDFYRFETMQNDAQWNKKSLAQLYKTVEGQKTTIGALTVVDARNLLEGGDFTLFNRLAVKESKK</sequence>
<evidence type="ECO:0000313" key="2">
    <source>
        <dbReference type="Proteomes" id="UP001176517"/>
    </source>
</evidence>
<dbReference type="Proteomes" id="UP001176517">
    <property type="component" value="Unassembled WGS sequence"/>
</dbReference>
<dbReference type="AlphaFoldDB" id="A0AAN6JRD1"/>
<protein>
    <submittedName>
        <fullName evidence="1">Uncharacterized protein</fullName>
    </submittedName>
</protein>